<evidence type="ECO:0000313" key="2">
    <source>
        <dbReference type="EMBL" id="WWD78825.1"/>
    </source>
</evidence>
<accession>A0A5C7F1W7</accession>
<reference evidence="2 3" key="1">
    <citation type="submission" date="2024-01" db="EMBL/GenBank/DDBJ databases">
        <title>Complete Genome Sequence of Alkalicoccus halolimnae BZ-SZ-XJ29T, a Moderately Halophilic Bacterium Isolated from a Salt Lake.</title>
        <authorList>
            <person name="Zhao B."/>
        </authorList>
    </citation>
    <scope>NUCLEOTIDE SEQUENCE [LARGE SCALE GENOMIC DNA]</scope>
    <source>
        <strain evidence="2 3">BZ-SZ-XJ29</strain>
    </source>
</reference>
<dbReference type="KEGG" id="ahal:FTX54_010340"/>
<keyword evidence="1" id="KW-1133">Transmembrane helix</keyword>
<evidence type="ECO:0000313" key="3">
    <source>
        <dbReference type="Proteomes" id="UP000321816"/>
    </source>
</evidence>
<feature type="transmembrane region" description="Helical" evidence="1">
    <location>
        <begin position="37"/>
        <end position="56"/>
    </location>
</feature>
<protein>
    <submittedName>
        <fullName evidence="2">Uncharacterized protein</fullName>
    </submittedName>
</protein>
<sequence length="67" mass="7100">MAYKNKAFIALEVFFLIIGILLITSAATGLLVTDRGLLYIGLGVFITIGASFRLISAARAPGIGRKT</sequence>
<dbReference type="AlphaFoldDB" id="A0A5C7F1W7"/>
<feature type="transmembrane region" description="Helical" evidence="1">
    <location>
        <begin position="7"/>
        <end position="31"/>
    </location>
</feature>
<proteinExistence type="predicted"/>
<gene>
    <name evidence="2" type="ORF">FTX54_010340</name>
</gene>
<keyword evidence="1" id="KW-0472">Membrane</keyword>
<evidence type="ECO:0000256" key="1">
    <source>
        <dbReference type="SAM" id="Phobius"/>
    </source>
</evidence>
<keyword evidence="1" id="KW-0812">Transmembrane</keyword>
<dbReference type="RefSeq" id="WP_187254658.1">
    <property type="nucleotide sequence ID" value="NZ_CP144914.1"/>
</dbReference>
<organism evidence="2 3">
    <name type="scientific">Alkalicoccus halolimnae</name>
    <dbReference type="NCBI Taxonomy" id="1667239"/>
    <lineage>
        <taxon>Bacteria</taxon>
        <taxon>Bacillati</taxon>
        <taxon>Bacillota</taxon>
        <taxon>Bacilli</taxon>
        <taxon>Bacillales</taxon>
        <taxon>Bacillaceae</taxon>
        <taxon>Alkalicoccus</taxon>
    </lineage>
</organism>
<dbReference type="Proteomes" id="UP000321816">
    <property type="component" value="Chromosome"/>
</dbReference>
<keyword evidence="3" id="KW-1185">Reference proteome</keyword>
<dbReference type="EMBL" id="CP144914">
    <property type="protein sequence ID" value="WWD78825.1"/>
    <property type="molecule type" value="Genomic_DNA"/>
</dbReference>
<name>A0A5C7F1W7_9BACI</name>